<evidence type="ECO:0000313" key="2">
    <source>
        <dbReference type="EMBL" id="MBQ0907722.1"/>
    </source>
</evidence>
<protein>
    <submittedName>
        <fullName evidence="2">Uncharacterized protein</fullName>
    </submittedName>
</protein>
<feature type="transmembrane region" description="Helical" evidence="1">
    <location>
        <begin position="82"/>
        <end position="105"/>
    </location>
</feature>
<proteinExistence type="predicted"/>
<comment type="caution">
    <text evidence="2">The sequence shown here is derived from an EMBL/GenBank/DDBJ whole genome shotgun (WGS) entry which is preliminary data.</text>
</comment>
<reference evidence="2 3" key="1">
    <citation type="submission" date="2021-04" db="EMBL/GenBank/DDBJ databases">
        <title>Description of novel Flavobacterium sp. F-328.</title>
        <authorList>
            <person name="Saticioglu I.B."/>
        </authorList>
    </citation>
    <scope>NUCLEOTIDE SEQUENCE [LARGE SCALE GENOMIC DNA]</scope>
    <source>
        <strain evidence="2 3">F-328</strain>
    </source>
</reference>
<accession>A0ABS5D139</accession>
<evidence type="ECO:0000256" key="1">
    <source>
        <dbReference type="SAM" id="Phobius"/>
    </source>
</evidence>
<feature type="transmembrane region" description="Helical" evidence="1">
    <location>
        <begin position="117"/>
        <end position="136"/>
    </location>
</feature>
<feature type="transmembrane region" description="Helical" evidence="1">
    <location>
        <begin position="41"/>
        <end position="61"/>
    </location>
</feature>
<organism evidence="2 3">
    <name type="scientific">Flavobacterium erciyesense</name>
    <dbReference type="NCBI Taxonomy" id="2825842"/>
    <lineage>
        <taxon>Bacteria</taxon>
        <taxon>Pseudomonadati</taxon>
        <taxon>Bacteroidota</taxon>
        <taxon>Flavobacteriia</taxon>
        <taxon>Flavobacteriales</taxon>
        <taxon>Flavobacteriaceae</taxon>
        <taxon>Flavobacterium</taxon>
    </lineage>
</organism>
<dbReference type="Proteomes" id="UP000679008">
    <property type="component" value="Unassembled WGS sequence"/>
</dbReference>
<keyword evidence="1" id="KW-1133">Transmembrane helix</keyword>
<dbReference type="EMBL" id="JAGPXB010000002">
    <property type="protein sequence ID" value="MBQ0907722.1"/>
    <property type="molecule type" value="Genomic_DNA"/>
</dbReference>
<keyword evidence="1" id="KW-0812">Transmembrane</keyword>
<dbReference type="RefSeq" id="WP_210788261.1">
    <property type="nucleotide sequence ID" value="NZ_JAGPXB010000002.1"/>
</dbReference>
<feature type="transmembrane region" description="Helical" evidence="1">
    <location>
        <begin position="12"/>
        <end position="35"/>
    </location>
</feature>
<keyword evidence="1" id="KW-0472">Membrane</keyword>
<name>A0ABS5D139_9FLAO</name>
<feature type="transmembrane region" description="Helical" evidence="1">
    <location>
        <begin position="157"/>
        <end position="175"/>
    </location>
</feature>
<sequence length="196" mass="23113">MKKNYLLNKSVNKIILLTFALPVFLQMILINLIKFVQDETIYYLIFLVFWSLCLPYFYWLNLSISYLYLNSGLKLNLSLSRFRISILINIMVVLNFIFFVGYMFSFVFNGGKPDVNIILTLMTIQFVGVISLIYSSHFICKLIVSIDLKREAKTKDLTINFMFFLMPIFAVWIIQKKVKKLYSDNVLLETKNNKNF</sequence>
<evidence type="ECO:0000313" key="3">
    <source>
        <dbReference type="Proteomes" id="UP000679008"/>
    </source>
</evidence>
<keyword evidence="3" id="KW-1185">Reference proteome</keyword>
<gene>
    <name evidence="2" type="ORF">KBJ98_03285</name>
</gene>